<evidence type="ECO:0000256" key="1">
    <source>
        <dbReference type="SAM" id="MobiDB-lite"/>
    </source>
</evidence>
<dbReference type="OrthoDB" id="5413827at2759"/>
<dbReference type="GeneID" id="54474479"/>
<gene>
    <name evidence="3" type="ORF">BDY17DRAFT_296609</name>
</gene>
<reference evidence="3" key="1">
    <citation type="journal article" date="2020" name="Stud. Mycol.">
        <title>101 Dothideomycetes genomes: a test case for predicting lifestyles and emergence of pathogens.</title>
        <authorList>
            <person name="Haridas S."/>
            <person name="Albert R."/>
            <person name="Binder M."/>
            <person name="Bloem J."/>
            <person name="Labutti K."/>
            <person name="Salamov A."/>
            <person name="Andreopoulos B."/>
            <person name="Baker S."/>
            <person name="Barry K."/>
            <person name="Bills G."/>
            <person name="Bluhm B."/>
            <person name="Cannon C."/>
            <person name="Castanera R."/>
            <person name="Culley D."/>
            <person name="Daum C."/>
            <person name="Ezra D."/>
            <person name="Gonzalez J."/>
            <person name="Henrissat B."/>
            <person name="Kuo A."/>
            <person name="Liang C."/>
            <person name="Lipzen A."/>
            <person name="Lutzoni F."/>
            <person name="Magnuson J."/>
            <person name="Mondo S."/>
            <person name="Nolan M."/>
            <person name="Ohm R."/>
            <person name="Pangilinan J."/>
            <person name="Park H.-J."/>
            <person name="Ramirez L."/>
            <person name="Alfaro M."/>
            <person name="Sun H."/>
            <person name="Tritt A."/>
            <person name="Yoshinaga Y."/>
            <person name="Zwiers L.-H."/>
            <person name="Turgeon B."/>
            <person name="Goodwin S."/>
            <person name="Spatafora J."/>
            <person name="Crous P."/>
            <person name="Grigoriev I."/>
        </authorList>
    </citation>
    <scope>NUCLEOTIDE SEQUENCE</scope>
    <source>
        <strain evidence="3">CBS 113389</strain>
    </source>
</reference>
<dbReference type="Pfam" id="PF24864">
    <property type="entry name" value="DUF7730"/>
    <property type="match status" value="1"/>
</dbReference>
<sequence>MADQQSASRLLSLPRELRDKIYSHLFHDPPSWIRLDVVCPLDAALFKDSCTPSANSHAIQLYGLLLSCRQIYAEAFHFYYPSSVFYLYSVNAAVRRLALMKPEYREQLKCVKVCLPIHEETAFFSWIPEVHKEASRNRMRRSRLEALLLTMDREGIKLPAGVLGTAFAPPVDRQIVEEDDEQSSESVEERNNDETTAQEQRPEKPDLVFFRQIAARMCS</sequence>
<dbReference type="AlphaFoldDB" id="A0A6A6PSC0"/>
<feature type="region of interest" description="Disordered" evidence="1">
    <location>
        <begin position="176"/>
        <end position="206"/>
    </location>
</feature>
<organism evidence="3 4">
    <name type="scientific">Neohortaea acidophila</name>
    <dbReference type="NCBI Taxonomy" id="245834"/>
    <lineage>
        <taxon>Eukaryota</taxon>
        <taxon>Fungi</taxon>
        <taxon>Dikarya</taxon>
        <taxon>Ascomycota</taxon>
        <taxon>Pezizomycotina</taxon>
        <taxon>Dothideomycetes</taxon>
        <taxon>Dothideomycetidae</taxon>
        <taxon>Mycosphaerellales</taxon>
        <taxon>Teratosphaeriaceae</taxon>
        <taxon>Neohortaea</taxon>
    </lineage>
</organism>
<evidence type="ECO:0000313" key="3">
    <source>
        <dbReference type="EMBL" id="KAF2482998.1"/>
    </source>
</evidence>
<keyword evidence="4" id="KW-1185">Reference proteome</keyword>
<evidence type="ECO:0000313" key="4">
    <source>
        <dbReference type="Proteomes" id="UP000799767"/>
    </source>
</evidence>
<name>A0A6A6PSC0_9PEZI</name>
<protein>
    <recommendedName>
        <fullName evidence="2">DUF7730 domain-containing protein</fullName>
    </recommendedName>
</protein>
<dbReference type="EMBL" id="MU001635">
    <property type="protein sequence ID" value="KAF2482998.1"/>
    <property type="molecule type" value="Genomic_DNA"/>
</dbReference>
<evidence type="ECO:0000259" key="2">
    <source>
        <dbReference type="Pfam" id="PF24864"/>
    </source>
</evidence>
<accession>A0A6A6PSC0</accession>
<dbReference type="PANTHER" id="PTHR38790">
    <property type="entry name" value="2EXR DOMAIN-CONTAINING PROTEIN-RELATED"/>
    <property type="match status" value="1"/>
</dbReference>
<proteinExistence type="predicted"/>
<dbReference type="Proteomes" id="UP000799767">
    <property type="component" value="Unassembled WGS sequence"/>
</dbReference>
<feature type="domain" description="DUF7730" evidence="2">
    <location>
        <begin position="4"/>
        <end position="120"/>
    </location>
</feature>
<dbReference type="InterPro" id="IPR056632">
    <property type="entry name" value="DUF7730"/>
</dbReference>
<dbReference type="RefSeq" id="XP_033589568.1">
    <property type="nucleotide sequence ID" value="XM_033733477.1"/>
</dbReference>